<dbReference type="Gene3D" id="1.10.287.930">
    <property type="entry name" value="Mammalian shaker kv1.2 potassium channel- beta subunit complex"/>
    <property type="match status" value="1"/>
</dbReference>
<dbReference type="InterPro" id="IPR028325">
    <property type="entry name" value="VG_K_chnl"/>
</dbReference>
<dbReference type="GO" id="GO:0001508">
    <property type="term" value="P:action potential"/>
    <property type="evidence" value="ECO:0007669"/>
    <property type="project" value="TreeGrafter"/>
</dbReference>
<keyword evidence="3" id="KW-0633">Potassium transport</keyword>
<reference evidence="14" key="1">
    <citation type="journal article" date="2023" name="G3 (Bethesda)">
        <title>A reference genome for the long-term kleptoplast-retaining sea slug Elysia crispata morphotype clarki.</title>
        <authorList>
            <person name="Eastman K.E."/>
            <person name="Pendleton A.L."/>
            <person name="Shaikh M.A."/>
            <person name="Suttiyut T."/>
            <person name="Ogas R."/>
            <person name="Tomko P."/>
            <person name="Gavelis G."/>
            <person name="Widhalm J.R."/>
            <person name="Wisecaver J.H."/>
        </authorList>
    </citation>
    <scope>NUCLEOTIDE SEQUENCE</scope>
    <source>
        <strain evidence="14">ECLA1</strain>
    </source>
</reference>
<feature type="transmembrane region" description="Helical" evidence="12">
    <location>
        <begin position="194"/>
        <end position="218"/>
    </location>
</feature>
<evidence type="ECO:0000256" key="1">
    <source>
        <dbReference type="ARBA" id="ARBA00004141"/>
    </source>
</evidence>
<evidence type="ECO:0000256" key="2">
    <source>
        <dbReference type="ARBA" id="ARBA00022448"/>
    </source>
</evidence>
<dbReference type="GO" id="GO:0032590">
    <property type="term" value="C:dendrite membrane"/>
    <property type="evidence" value="ECO:0007669"/>
    <property type="project" value="TreeGrafter"/>
</dbReference>
<dbReference type="GO" id="GO:0045211">
    <property type="term" value="C:postsynaptic membrane"/>
    <property type="evidence" value="ECO:0007669"/>
    <property type="project" value="TreeGrafter"/>
</dbReference>
<feature type="transmembrane region" description="Helical" evidence="12">
    <location>
        <begin position="127"/>
        <end position="147"/>
    </location>
</feature>
<gene>
    <name evidence="14" type="ORF">RRG08_036097</name>
</gene>
<keyword evidence="10 12" id="KW-0472">Membrane</keyword>
<evidence type="ECO:0000256" key="5">
    <source>
        <dbReference type="ARBA" id="ARBA00022826"/>
    </source>
</evidence>
<keyword evidence="7" id="KW-0630">Potassium</keyword>
<dbReference type="PANTHER" id="PTHR11537">
    <property type="entry name" value="VOLTAGE-GATED POTASSIUM CHANNEL"/>
    <property type="match status" value="1"/>
</dbReference>
<evidence type="ECO:0000256" key="11">
    <source>
        <dbReference type="ARBA" id="ARBA00023303"/>
    </source>
</evidence>
<evidence type="ECO:0000256" key="10">
    <source>
        <dbReference type="ARBA" id="ARBA00023136"/>
    </source>
</evidence>
<dbReference type="SUPFAM" id="SSF81324">
    <property type="entry name" value="Voltage-gated potassium channels"/>
    <property type="match status" value="1"/>
</dbReference>
<evidence type="ECO:0000256" key="9">
    <source>
        <dbReference type="ARBA" id="ARBA00023065"/>
    </source>
</evidence>
<evidence type="ECO:0000256" key="3">
    <source>
        <dbReference type="ARBA" id="ARBA00022538"/>
    </source>
</evidence>
<dbReference type="Gene3D" id="1.10.287.70">
    <property type="match status" value="1"/>
</dbReference>
<evidence type="ECO:0000256" key="4">
    <source>
        <dbReference type="ARBA" id="ARBA00022692"/>
    </source>
</evidence>
<organism evidence="14 15">
    <name type="scientific">Elysia crispata</name>
    <name type="common">lettuce slug</name>
    <dbReference type="NCBI Taxonomy" id="231223"/>
    <lineage>
        <taxon>Eukaryota</taxon>
        <taxon>Metazoa</taxon>
        <taxon>Spiralia</taxon>
        <taxon>Lophotrochozoa</taxon>
        <taxon>Mollusca</taxon>
        <taxon>Gastropoda</taxon>
        <taxon>Heterobranchia</taxon>
        <taxon>Euthyneura</taxon>
        <taxon>Panpulmonata</taxon>
        <taxon>Sacoglossa</taxon>
        <taxon>Placobranchoidea</taxon>
        <taxon>Plakobranchidae</taxon>
        <taxon>Elysia</taxon>
    </lineage>
</organism>
<dbReference type="GO" id="GO:0032809">
    <property type="term" value="C:neuronal cell body membrane"/>
    <property type="evidence" value="ECO:0007669"/>
    <property type="project" value="TreeGrafter"/>
</dbReference>
<sequence length="269" mass="30370">MWRFFIEPKSSTAAQGYAYFSLFVIIVSIFTFIAQTHSFFPRAGESAHIEDIRIAAEHKHNSRSKWKGLRRRPITVIEILALLPDIADSLIRVITSSNYEYEKVMEGLHFLKLLRVMRILRLMRQVPGLWILCYTLGASVVCGHVDISFHVDMSFYYAERHAQSDFSSIPKCLWWAVITMSTVGYGDMFPVTPWGYLVGSFTSVVGVLMVGLAVPVLVNNFVMYYSHTTSTAQRDKRQSASARRRRGGFNFSSLGTFGKKMSLAALAAG</sequence>
<feature type="transmembrane region" description="Helical" evidence="12">
    <location>
        <begin position="16"/>
        <end position="34"/>
    </location>
</feature>
<dbReference type="GO" id="GO:0005251">
    <property type="term" value="F:delayed rectifier potassium channel activity"/>
    <property type="evidence" value="ECO:0007669"/>
    <property type="project" value="TreeGrafter"/>
</dbReference>
<evidence type="ECO:0000256" key="7">
    <source>
        <dbReference type="ARBA" id="ARBA00022958"/>
    </source>
</evidence>
<keyword evidence="11" id="KW-0407">Ion channel</keyword>
<keyword evidence="8 12" id="KW-1133">Transmembrane helix</keyword>
<feature type="domain" description="Ion transport" evidence="13">
    <location>
        <begin position="41"/>
        <end position="228"/>
    </location>
</feature>
<evidence type="ECO:0000313" key="15">
    <source>
        <dbReference type="Proteomes" id="UP001283361"/>
    </source>
</evidence>
<evidence type="ECO:0000256" key="6">
    <source>
        <dbReference type="ARBA" id="ARBA00022882"/>
    </source>
</evidence>
<dbReference type="AlphaFoldDB" id="A0AAE1AL32"/>
<keyword evidence="6" id="KW-0851">Voltage-gated channel</keyword>
<accession>A0AAE1AL32</accession>
<keyword evidence="2" id="KW-0813">Transport</keyword>
<protein>
    <recommendedName>
        <fullName evidence="13">Ion transport domain-containing protein</fullName>
    </recommendedName>
</protein>
<dbReference type="Proteomes" id="UP001283361">
    <property type="component" value="Unassembled WGS sequence"/>
</dbReference>
<dbReference type="Gene3D" id="1.20.120.350">
    <property type="entry name" value="Voltage-gated potassium channels. Chain C"/>
    <property type="match status" value="1"/>
</dbReference>
<evidence type="ECO:0000313" key="14">
    <source>
        <dbReference type="EMBL" id="KAK3789804.1"/>
    </source>
</evidence>
<comment type="subcellular location">
    <subcellularLocation>
        <location evidence="1">Membrane</location>
        <topology evidence="1">Multi-pass membrane protein</topology>
    </subcellularLocation>
</comment>
<comment type="caution">
    <text evidence="14">The sequence shown here is derived from an EMBL/GenBank/DDBJ whole genome shotgun (WGS) entry which is preliminary data.</text>
</comment>
<evidence type="ECO:0000256" key="12">
    <source>
        <dbReference type="SAM" id="Phobius"/>
    </source>
</evidence>
<keyword evidence="5" id="KW-0631">Potassium channel</keyword>
<dbReference type="GO" id="GO:0042734">
    <property type="term" value="C:presynaptic membrane"/>
    <property type="evidence" value="ECO:0007669"/>
    <property type="project" value="TreeGrafter"/>
</dbReference>
<keyword evidence="15" id="KW-1185">Reference proteome</keyword>
<dbReference type="EMBL" id="JAWDGP010001628">
    <property type="protein sequence ID" value="KAK3789804.1"/>
    <property type="molecule type" value="Genomic_DNA"/>
</dbReference>
<dbReference type="PANTHER" id="PTHR11537:SF252">
    <property type="entry name" value="POTASSIUM VOLTAGE-GATED CHANNEL PROTEIN SHAW"/>
    <property type="match status" value="1"/>
</dbReference>
<keyword evidence="4 12" id="KW-0812">Transmembrane</keyword>
<dbReference type="GO" id="GO:0008076">
    <property type="term" value="C:voltage-gated potassium channel complex"/>
    <property type="evidence" value="ECO:0007669"/>
    <property type="project" value="InterPro"/>
</dbReference>
<evidence type="ECO:0000256" key="8">
    <source>
        <dbReference type="ARBA" id="ARBA00022989"/>
    </source>
</evidence>
<proteinExistence type="predicted"/>
<evidence type="ECO:0000259" key="13">
    <source>
        <dbReference type="Pfam" id="PF00520"/>
    </source>
</evidence>
<dbReference type="Pfam" id="PF00520">
    <property type="entry name" value="Ion_trans"/>
    <property type="match status" value="1"/>
</dbReference>
<keyword evidence="9" id="KW-0406">Ion transport</keyword>
<dbReference type="PRINTS" id="PR00169">
    <property type="entry name" value="KCHANNEL"/>
</dbReference>
<name>A0AAE1AL32_9GAST</name>
<dbReference type="GO" id="GO:0043679">
    <property type="term" value="C:axon terminus"/>
    <property type="evidence" value="ECO:0007669"/>
    <property type="project" value="TreeGrafter"/>
</dbReference>
<dbReference type="InterPro" id="IPR027359">
    <property type="entry name" value="Volt_channel_dom_sf"/>
</dbReference>
<dbReference type="InterPro" id="IPR005821">
    <property type="entry name" value="Ion_trans_dom"/>
</dbReference>